<evidence type="ECO:0000313" key="2">
    <source>
        <dbReference type="Proteomes" id="UP000297527"/>
    </source>
</evidence>
<dbReference type="EMBL" id="PQXN01000013">
    <property type="protein sequence ID" value="TGO63423.1"/>
    <property type="molecule type" value="Genomic_DNA"/>
</dbReference>
<gene>
    <name evidence="1" type="ORF">BCON_0013g00690</name>
</gene>
<name>A0A4Z1J2R5_9HELO</name>
<sequence length="249" mass="27679">MANYLSQRQDETVKYVASITAAIQAAPSSTLEPGNFYQLDRDALLNFSGDPIEQIQKYDSRIIEFPACSTTSTSTALPTDLPKLYKTSASAASTSTISASKPAFTPPQPPAYNGGCRPDYQLQCMDKYMGGTRSVDRRIALDAINVGCGPVSTRYAINMANISRTEYQEGDQSKPSQYIHMTHKFSDDQNGCHPVHPDPNLPNPLIPYNKEVALESSQYENKVKQWLHNQQPRSFFIKSPPRALTEIHK</sequence>
<dbReference type="AlphaFoldDB" id="A0A4Z1J2R5"/>
<comment type="caution">
    <text evidence="1">The sequence shown here is derived from an EMBL/GenBank/DDBJ whole genome shotgun (WGS) entry which is preliminary data.</text>
</comment>
<reference evidence="1 2" key="1">
    <citation type="submission" date="2017-12" db="EMBL/GenBank/DDBJ databases">
        <title>Comparative genomics of Botrytis spp.</title>
        <authorList>
            <person name="Valero-Jimenez C.A."/>
            <person name="Tapia P."/>
            <person name="Veloso J."/>
            <person name="Silva-Moreno E."/>
            <person name="Staats M."/>
            <person name="Valdes J.H."/>
            <person name="Van Kan J.A.L."/>
        </authorList>
    </citation>
    <scope>NUCLEOTIDE SEQUENCE [LARGE SCALE GENOMIC DNA]</scope>
    <source>
        <strain evidence="1 2">MUCL11595</strain>
    </source>
</reference>
<evidence type="ECO:0000313" key="1">
    <source>
        <dbReference type="EMBL" id="TGO63423.1"/>
    </source>
</evidence>
<keyword evidence="2" id="KW-1185">Reference proteome</keyword>
<organism evidence="1 2">
    <name type="scientific">Botryotinia convoluta</name>
    <dbReference type="NCBI Taxonomy" id="54673"/>
    <lineage>
        <taxon>Eukaryota</taxon>
        <taxon>Fungi</taxon>
        <taxon>Dikarya</taxon>
        <taxon>Ascomycota</taxon>
        <taxon>Pezizomycotina</taxon>
        <taxon>Leotiomycetes</taxon>
        <taxon>Helotiales</taxon>
        <taxon>Sclerotiniaceae</taxon>
        <taxon>Botryotinia</taxon>
    </lineage>
</organism>
<protein>
    <submittedName>
        <fullName evidence="1">Uncharacterized protein</fullName>
    </submittedName>
</protein>
<accession>A0A4Z1J2R5</accession>
<proteinExistence type="predicted"/>
<dbReference type="Proteomes" id="UP000297527">
    <property type="component" value="Unassembled WGS sequence"/>
</dbReference>